<sequence length="565" mass="61779">MGLSPAVRLLAGLSLVVSATAAASQLNIVPLPAKYATGDAVVCLTHDFEVKFDNDPPQDLISAASRMVKRLRCIQHTYLSPSRGAEFLANGGCNGYIDSLHLSVSNPGTVFAHATKPIGQRNETYELSVPTSGKATGKAETALGAFRALTTFENLWFTTQLDPGMSLQVPLDCPARIIFAPFAPYNINDAPAFRWRAVLLDTSRHFFPLPSLRAMLDAMAAVKLNVFHWHVTDSNSWPLDLSALPELVRGAYSSQQIYSEDDVRELVTYAGERGIDVVLEIDTPGHTASIGESHPDFIACLNAPWKDNANQPPAGQLRFADDAVVDYTTAIFTAAAELLSSAYFGTGGDELNLRCMRDDGPTQATLKEKGWTLEDALLQFTNRTHAVLLKKGLTPIVWQEMVLDHGDLKLSVDTVVEVWLSSAHTRAVLDKGFRVVHAASDFFYLDCGHGGWLPPGGNSWCDPFKPWTKMLSFDPYANVADYQRHLVLGGQVSLWAEQTDDANLESVMWPRAAASAELWWSGGPGDTINALPRMHDMRYRLLGRGVRAAPLQPEWCALRAGACVL</sequence>
<keyword evidence="4 7" id="KW-0378">Hydrolase</keyword>
<accession>A0A0J0XF98</accession>
<name>A0A0J0XF98_9TREE</name>
<dbReference type="SUPFAM" id="SSF51445">
    <property type="entry name" value="(Trans)glycosidases"/>
    <property type="match status" value="1"/>
</dbReference>
<organism evidence="12 13">
    <name type="scientific">Cutaneotrichosporon oleaginosum</name>
    <dbReference type="NCBI Taxonomy" id="879819"/>
    <lineage>
        <taxon>Eukaryota</taxon>
        <taxon>Fungi</taxon>
        <taxon>Dikarya</taxon>
        <taxon>Basidiomycota</taxon>
        <taxon>Agaricomycotina</taxon>
        <taxon>Tremellomycetes</taxon>
        <taxon>Trichosporonales</taxon>
        <taxon>Trichosporonaceae</taxon>
        <taxon>Cutaneotrichosporon</taxon>
    </lineage>
</organism>
<evidence type="ECO:0000259" key="11">
    <source>
        <dbReference type="Pfam" id="PF14845"/>
    </source>
</evidence>
<keyword evidence="13" id="KW-1185">Reference proteome</keyword>
<dbReference type="InterPro" id="IPR017853">
    <property type="entry name" value="GH"/>
</dbReference>
<comment type="catalytic activity">
    <reaction evidence="1 7">
        <text>Hydrolysis of terminal non-reducing N-acetyl-D-hexosamine residues in N-acetyl-beta-D-hexosaminides.</text>
        <dbReference type="EC" id="3.2.1.52"/>
    </reaction>
</comment>
<dbReference type="STRING" id="879819.A0A0J0XF98"/>
<dbReference type="Pfam" id="PF14845">
    <property type="entry name" value="Glycohydro_20b2"/>
    <property type="match status" value="1"/>
</dbReference>
<keyword evidence="6 7" id="KW-0326">Glycosidase</keyword>
<reference evidence="12 13" key="1">
    <citation type="submission" date="2015-03" db="EMBL/GenBank/DDBJ databases">
        <title>Genomics and transcriptomics of the oil-accumulating basidiomycete yeast T. oleaginosus allow insights into substrate utilization and the diverse evolutionary trajectories of mating systems in fungi.</title>
        <authorList>
            <consortium name="DOE Joint Genome Institute"/>
            <person name="Kourist R."/>
            <person name="Kracht O."/>
            <person name="Bracharz F."/>
            <person name="Lipzen A."/>
            <person name="Nolan M."/>
            <person name="Ohm R."/>
            <person name="Grigoriev I."/>
            <person name="Sun S."/>
            <person name="Heitman J."/>
            <person name="Bruck T."/>
            <person name="Nowrousian M."/>
        </authorList>
    </citation>
    <scope>NUCLEOTIDE SEQUENCE [LARGE SCALE GENOMIC DNA]</scope>
    <source>
        <strain evidence="12 13">IBC0246</strain>
    </source>
</reference>
<dbReference type="InterPro" id="IPR029019">
    <property type="entry name" value="HEX_eukaryotic_N"/>
</dbReference>
<dbReference type="Gene3D" id="3.30.379.10">
    <property type="entry name" value="Chitobiase/beta-hexosaminidase domain 2-like"/>
    <property type="match status" value="1"/>
</dbReference>
<dbReference type="GO" id="GO:0030203">
    <property type="term" value="P:glycosaminoglycan metabolic process"/>
    <property type="evidence" value="ECO:0007669"/>
    <property type="project" value="TreeGrafter"/>
</dbReference>
<dbReference type="GO" id="GO:0005975">
    <property type="term" value="P:carbohydrate metabolic process"/>
    <property type="evidence" value="ECO:0007669"/>
    <property type="project" value="InterPro"/>
</dbReference>
<evidence type="ECO:0000256" key="5">
    <source>
        <dbReference type="ARBA" id="ARBA00023180"/>
    </source>
</evidence>
<evidence type="ECO:0000259" key="10">
    <source>
        <dbReference type="Pfam" id="PF00728"/>
    </source>
</evidence>
<feature type="signal peptide" evidence="9">
    <location>
        <begin position="1"/>
        <end position="21"/>
    </location>
</feature>
<evidence type="ECO:0000256" key="2">
    <source>
        <dbReference type="ARBA" id="ARBA00006285"/>
    </source>
</evidence>
<dbReference type="GO" id="GO:0016020">
    <property type="term" value="C:membrane"/>
    <property type="evidence" value="ECO:0007669"/>
    <property type="project" value="TreeGrafter"/>
</dbReference>
<dbReference type="SUPFAM" id="SSF55545">
    <property type="entry name" value="beta-N-acetylhexosaminidase-like domain"/>
    <property type="match status" value="1"/>
</dbReference>
<evidence type="ECO:0000256" key="3">
    <source>
        <dbReference type="ARBA" id="ARBA00022729"/>
    </source>
</evidence>
<dbReference type="GO" id="GO:0004563">
    <property type="term" value="F:beta-N-acetylhexosaminidase activity"/>
    <property type="evidence" value="ECO:0007669"/>
    <property type="project" value="UniProtKB-EC"/>
</dbReference>
<dbReference type="PANTHER" id="PTHR22600">
    <property type="entry name" value="BETA-HEXOSAMINIDASE"/>
    <property type="match status" value="1"/>
</dbReference>
<feature type="chain" id="PRO_5005245869" description="Beta-hexosaminidase" evidence="9">
    <location>
        <begin position="22"/>
        <end position="565"/>
    </location>
</feature>
<dbReference type="RefSeq" id="XP_018276217.1">
    <property type="nucleotide sequence ID" value="XM_018426939.1"/>
</dbReference>
<dbReference type="EC" id="3.2.1.52" evidence="7"/>
<keyword evidence="5" id="KW-0325">Glycoprotein</keyword>
<gene>
    <name evidence="12" type="ORF">CC85DRAFT_330480</name>
</gene>
<dbReference type="PIRSF" id="PIRSF001093">
    <property type="entry name" value="B-hxosamndse_ab_euk"/>
    <property type="match status" value="1"/>
</dbReference>
<evidence type="ECO:0000256" key="8">
    <source>
        <dbReference type="PIRSR" id="PIRSR001093-1"/>
    </source>
</evidence>
<evidence type="ECO:0000256" key="7">
    <source>
        <dbReference type="PIRNR" id="PIRNR001093"/>
    </source>
</evidence>
<evidence type="ECO:0000313" key="12">
    <source>
        <dbReference type="EMBL" id="KLT39726.1"/>
    </source>
</evidence>
<evidence type="ECO:0000313" key="13">
    <source>
        <dbReference type="Proteomes" id="UP000053611"/>
    </source>
</evidence>
<dbReference type="InterPro" id="IPR029018">
    <property type="entry name" value="Hex-like_dom2"/>
</dbReference>
<dbReference type="AlphaFoldDB" id="A0A0J0XF98"/>
<protein>
    <recommendedName>
        <fullName evidence="7">Beta-hexosaminidase</fullName>
        <ecNumber evidence="7">3.2.1.52</ecNumber>
    </recommendedName>
</protein>
<dbReference type="InterPro" id="IPR025705">
    <property type="entry name" value="Beta_hexosaminidase_sua/sub"/>
</dbReference>
<feature type="active site" description="Proton donor" evidence="8">
    <location>
        <position position="350"/>
    </location>
</feature>
<dbReference type="PRINTS" id="PR00738">
    <property type="entry name" value="GLHYDRLASE20"/>
</dbReference>
<dbReference type="Gene3D" id="3.20.20.80">
    <property type="entry name" value="Glycosidases"/>
    <property type="match status" value="1"/>
</dbReference>
<dbReference type="EMBL" id="KQ087250">
    <property type="protein sequence ID" value="KLT39726.1"/>
    <property type="molecule type" value="Genomic_DNA"/>
</dbReference>
<evidence type="ECO:0000256" key="6">
    <source>
        <dbReference type="ARBA" id="ARBA00023295"/>
    </source>
</evidence>
<feature type="domain" description="Glycoside hydrolase family 20 catalytic" evidence="10">
    <location>
        <begin position="193"/>
        <end position="522"/>
    </location>
</feature>
<dbReference type="Pfam" id="PF00728">
    <property type="entry name" value="Glyco_hydro_20"/>
    <property type="match status" value="1"/>
</dbReference>
<feature type="domain" description="Beta-hexosaminidase eukaryotic type N-terminal" evidence="11">
    <location>
        <begin position="28"/>
        <end position="153"/>
    </location>
</feature>
<dbReference type="CDD" id="cd06562">
    <property type="entry name" value="GH20_HexA_HexB-like"/>
    <property type="match status" value="1"/>
</dbReference>
<keyword evidence="3 9" id="KW-0732">Signal</keyword>
<dbReference type="InterPro" id="IPR015883">
    <property type="entry name" value="Glyco_hydro_20_cat"/>
</dbReference>
<dbReference type="OrthoDB" id="428480at2759"/>
<dbReference type="PANTHER" id="PTHR22600:SF26">
    <property type="entry name" value="BETA-N-ACETYLHEXOSAMINIDASE"/>
    <property type="match status" value="1"/>
</dbReference>
<evidence type="ECO:0000256" key="1">
    <source>
        <dbReference type="ARBA" id="ARBA00001231"/>
    </source>
</evidence>
<evidence type="ECO:0000256" key="9">
    <source>
        <dbReference type="SAM" id="SignalP"/>
    </source>
</evidence>
<dbReference type="GeneID" id="28987542"/>
<proteinExistence type="inferred from homology"/>
<comment type="similarity">
    <text evidence="2 7">Belongs to the glycosyl hydrolase 20 family.</text>
</comment>
<dbReference type="Proteomes" id="UP000053611">
    <property type="component" value="Unassembled WGS sequence"/>
</dbReference>
<dbReference type="FunFam" id="3.20.20.80:FF:000063">
    <property type="entry name" value="Beta-hexosaminidase"/>
    <property type="match status" value="1"/>
</dbReference>
<evidence type="ECO:0000256" key="4">
    <source>
        <dbReference type="ARBA" id="ARBA00022801"/>
    </source>
</evidence>